<organism evidence="1 2">
    <name type="scientific">Spirosoma liriopis</name>
    <dbReference type="NCBI Taxonomy" id="2937440"/>
    <lineage>
        <taxon>Bacteria</taxon>
        <taxon>Pseudomonadati</taxon>
        <taxon>Bacteroidota</taxon>
        <taxon>Cytophagia</taxon>
        <taxon>Cytophagales</taxon>
        <taxon>Cytophagaceae</taxon>
        <taxon>Spirosoma</taxon>
    </lineage>
</organism>
<gene>
    <name evidence="1" type="ORF">M0L20_13515</name>
</gene>
<reference evidence="1 2" key="1">
    <citation type="submission" date="2022-04" db="EMBL/GenBank/DDBJ databases">
        <title>Spirosoma sp. strain RP8 genome sequencing and assembly.</title>
        <authorList>
            <person name="Jung Y."/>
        </authorList>
    </citation>
    <scope>NUCLEOTIDE SEQUENCE [LARGE SCALE GENOMIC DNA]</scope>
    <source>
        <strain evidence="1 2">RP8</strain>
    </source>
</reference>
<name>A0ABT0HLP8_9BACT</name>
<comment type="caution">
    <text evidence="1">The sequence shown here is derived from an EMBL/GenBank/DDBJ whole genome shotgun (WGS) entry which is preliminary data.</text>
</comment>
<dbReference type="Proteomes" id="UP001202180">
    <property type="component" value="Unassembled WGS sequence"/>
</dbReference>
<evidence type="ECO:0008006" key="3">
    <source>
        <dbReference type="Google" id="ProtNLM"/>
    </source>
</evidence>
<accession>A0ABT0HLP8</accession>
<evidence type="ECO:0000313" key="1">
    <source>
        <dbReference type="EMBL" id="MCK8492880.1"/>
    </source>
</evidence>
<keyword evidence="2" id="KW-1185">Reference proteome</keyword>
<sequence length="188" mass="21790">MGFAVNLTQEQFEEVATDVIGNIVAEASIVMQRKLQDAGYVLTGELLDSIRHQSVVVARDLYAEFSIGFSGYGRFKDMRQLLYEKMPPVQVMEQYVREIGLDKFKYVPGYLLNAKYRVLNIPDNRAINRIAWGISRSRIFTAKIRYYKRNAFYNPTRGKLIYETSYKLLDALPEPIMKGIKEMLERVN</sequence>
<proteinExistence type="predicted"/>
<dbReference type="EMBL" id="JALPRF010000002">
    <property type="protein sequence ID" value="MCK8492880.1"/>
    <property type="molecule type" value="Genomic_DNA"/>
</dbReference>
<protein>
    <recommendedName>
        <fullName evidence="3">HK97 gp10 family phage protein</fullName>
    </recommendedName>
</protein>
<evidence type="ECO:0000313" key="2">
    <source>
        <dbReference type="Proteomes" id="UP001202180"/>
    </source>
</evidence>
<dbReference type="RefSeq" id="WP_248477466.1">
    <property type="nucleotide sequence ID" value="NZ_JALPRF010000002.1"/>
</dbReference>